<keyword evidence="2" id="KW-1185">Reference proteome</keyword>
<dbReference type="AlphaFoldDB" id="U6L7Y8"/>
<name>U6L7Y8_9EIME</name>
<evidence type="ECO:0000313" key="2">
    <source>
        <dbReference type="Proteomes" id="UP000030750"/>
    </source>
</evidence>
<protein>
    <submittedName>
        <fullName evidence="1">Uncharacterized protein</fullName>
    </submittedName>
</protein>
<reference evidence="1" key="1">
    <citation type="submission" date="2013-10" db="EMBL/GenBank/DDBJ databases">
        <title>Genomic analysis of the causative agents of coccidiosis in chickens.</title>
        <authorList>
            <person name="Reid A.J."/>
            <person name="Blake D."/>
            <person name="Billington K."/>
            <person name="Browne H."/>
            <person name="Dunn M."/>
            <person name="Hung S."/>
            <person name="Kawahara F."/>
            <person name="Miranda-Saavedra D."/>
            <person name="Mourier T."/>
            <person name="Nagra H."/>
            <person name="Otto T.D."/>
            <person name="Rawlings N."/>
            <person name="Sanchez A."/>
            <person name="Sanders M."/>
            <person name="Subramaniam C."/>
            <person name="Tay Y."/>
            <person name="Dear P."/>
            <person name="Doerig C."/>
            <person name="Gruber A."/>
            <person name="Parkinson J."/>
            <person name="Shirley M."/>
            <person name="Wan K.L."/>
            <person name="Berriman M."/>
            <person name="Tomley F."/>
            <person name="Pain A."/>
        </authorList>
    </citation>
    <scope>NUCLEOTIDE SEQUENCE [LARGE SCALE GENOMIC DNA]</scope>
    <source>
        <strain evidence="1">Houghton</strain>
    </source>
</reference>
<accession>U6L7Y8</accession>
<organism evidence="1 2">
    <name type="scientific">Eimeria brunetti</name>
    <dbReference type="NCBI Taxonomy" id="51314"/>
    <lineage>
        <taxon>Eukaryota</taxon>
        <taxon>Sar</taxon>
        <taxon>Alveolata</taxon>
        <taxon>Apicomplexa</taxon>
        <taxon>Conoidasida</taxon>
        <taxon>Coccidia</taxon>
        <taxon>Eucoccidiorida</taxon>
        <taxon>Eimeriorina</taxon>
        <taxon>Eimeriidae</taxon>
        <taxon>Eimeria</taxon>
    </lineage>
</organism>
<dbReference type="EMBL" id="HG710400">
    <property type="protein sequence ID" value="CDJ46502.1"/>
    <property type="molecule type" value="Genomic_DNA"/>
</dbReference>
<reference evidence="1" key="2">
    <citation type="submission" date="2013-10" db="EMBL/GenBank/DDBJ databases">
        <authorList>
            <person name="Aslett M."/>
        </authorList>
    </citation>
    <scope>NUCLEOTIDE SEQUENCE [LARGE SCALE GENOMIC DNA]</scope>
    <source>
        <strain evidence="1">Houghton</strain>
    </source>
</reference>
<sequence>MDVEYTEAVTLEETSTVLEQYSSGYASFDGDAASPVFQRIHLIQGQKTPDGRQGLITLSPTGYIECRNAVETSLSPGREAVRVFVAPTKMRGGQSMLEQTMAYIAVAPNPITTSGWKEDVADIIANAVH</sequence>
<evidence type="ECO:0000313" key="1">
    <source>
        <dbReference type="EMBL" id="CDJ46502.1"/>
    </source>
</evidence>
<gene>
    <name evidence="1" type="ORF">EBH_0066730</name>
</gene>
<proteinExistence type="predicted"/>
<dbReference type="Proteomes" id="UP000030750">
    <property type="component" value="Unassembled WGS sequence"/>
</dbReference>
<dbReference type="VEuPathDB" id="ToxoDB:EBH_0066730"/>